<gene>
    <name evidence="3" type="ORF">VKT23_006618</name>
</gene>
<feature type="compositionally biased region" description="Basic residues" evidence="1">
    <location>
        <begin position="190"/>
        <end position="207"/>
    </location>
</feature>
<sequence>MEKAVGIMSQLVCSVSSMGISSLLVSHQVLLFSQIFPDFGVHEIILENRNDTENSEITIDRFEIQVQDDSSPAPSVRASSSSPPTPSSSSPPSPSAKHVSTGHIVGGVVGVFLLLSLFVFFIVRRRILRRQKRRLRCSFSYLKAEPFLSSHTSDFTSPSDQILSPHGQETESGLENGQGSSTPASSRPNTHSRRSRTRSRSRSRHPKRAIDAGRIIISESGQWHTA</sequence>
<evidence type="ECO:0008006" key="5">
    <source>
        <dbReference type="Google" id="ProtNLM"/>
    </source>
</evidence>
<keyword evidence="4" id="KW-1185">Reference proteome</keyword>
<name>A0ABR1JP65_9AGAR</name>
<proteinExistence type="predicted"/>
<comment type="caution">
    <text evidence="3">The sequence shown here is derived from an EMBL/GenBank/DDBJ whole genome shotgun (WGS) entry which is preliminary data.</text>
</comment>
<feature type="region of interest" description="Disordered" evidence="1">
    <location>
        <begin position="67"/>
        <end position="100"/>
    </location>
</feature>
<keyword evidence="2" id="KW-1133">Transmembrane helix</keyword>
<protein>
    <recommendedName>
        <fullName evidence="5">Mid2 domain-containing protein</fullName>
    </recommendedName>
</protein>
<feature type="compositionally biased region" description="Low complexity" evidence="1">
    <location>
        <begin position="70"/>
        <end position="82"/>
    </location>
</feature>
<evidence type="ECO:0000256" key="2">
    <source>
        <dbReference type="SAM" id="Phobius"/>
    </source>
</evidence>
<feature type="compositionally biased region" description="Pro residues" evidence="1">
    <location>
        <begin position="83"/>
        <end position="94"/>
    </location>
</feature>
<accession>A0ABR1JP65</accession>
<keyword evidence="2" id="KW-0812">Transmembrane</keyword>
<evidence type="ECO:0000256" key="1">
    <source>
        <dbReference type="SAM" id="MobiDB-lite"/>
    </source>
</evidence>
<reference evidence="3 4" key="1">
    <citation type="submission" date="2024-01" db="EMBL/GenBank/DDBJ databases">
        <title>A draft genome for the cacao thread blight pathogen Marasmiellus scandens.</title>
        <authorList>
            <person name="Baruah I.K."/>
            <person name="Leung J."/>
            <person name="Bukari Y."/>
            <person name="Amoako-Attah I."/>
            <person name="Meinhardt L.W."/>
            <person name="Bailey B.A."/>
            <person name="Cohen S.P."/>
        </authorList>
    </citation>
    <scope>NUCLEOTIDE SEQUENCE [LARGE SCALE GENOMIC DNA]</scope>
    <source>
        <strain evidence="3 4">GH-19</strain>
    </source>
</reference>
<dbReference type="EMBL" id="JBANRG010000008">
    <property type="protein sequence ID" value="KAK7464448.1"/>
    <property type="molecule type" value="Genomic_DNA"/>
</dbReference>
<organism evidence="3 4">
    <name type="scientific">Marasmiellus scandens</name>
    <dbReference type="NCBI Taxonomy" id="2682957"/>
    <lineage>
        <taxon>Eukaryota</taxon>
        <taxon>Fungi</taxon>
        <taxon>Dikarya</taxon>
        <taxon>Basidiomycota</taxon>
        <taxon>Agaricomycotina</taxon>
        <taxon>Agaricomycetes</taxon>
        <taxon>Agaricomycetidae</taxon>
        <taxon>Agaricales</taxon>
        <taxon>Marasmiineae</taxon>
        <taxon>Omphalotaceae</taxon>
        <taxon>Marasmiellus</taxon>
    </lineage>
</organism>
<evidence type="ECO:0000313" key="4">
    <source>
        <dbReference type="Proteomes" id="UP001498398"/>
    </source>
</evidence>
<keyword evidence="2" id="KW-0472">Membrane</keyword>
<feature type="compositionally biased region" description="Polar residues" evidence="1">
    <location>
        <begin position="170"/>
        <end position="184"/>
    </location>
</feature>
<feature type="transmembrane region" description="Helical" evidence="2">
    <location>
        <begin position="104"/>
        <end position="123"/>
    </location>
</feature>
<feature type="compositionally biased region" description="Polar residues" evidence="1">
    <location>
        <begin position="150"/>
        <end position="162"/>
    </location>
</feature>
<evidence type="ECO:0000313" key="3">
    <source>
        <dbReference type="EMBL" id="KAK7464448.1"/>
    </source>
</evidence>
<dbReference type="Proteomes" id="UP001498398">
    <property type="component" value="Unassembled WGS sequence"/>
</dbReference>
<feature type="region of interest" description="Disordered" evidence="1">
    <location>
        <begin position="150"/>
        <end position="226"/>
    </location>
</feature>